<feature type="compositionally biased region" description="Low complexity" evidence="1">
    <location>
        <begin position="1"/>
        <end position="14"/>
    </location>
</feature>
<reference evidence="2 3" key="1">
    <citation type="submission" date="2024-08" db="EMBL/GenBank/DDBJ databases">
        <title>Insights into the chromosomal genome structure of Flemingia macrophylla.</title>
        <authorList>
            <person name="Ding Y."/>
            <person name="Zhao Y."/>
            <person name="Bi W."/>
            <person name="Wu M."/>
            <person name="Zhao G."/>
            <person name="Gong Y."/>
            <person name="Li W."/>
            <person name="Zhang P."/>
        </authorList>
    </citation>
    <scope>NUCLEOTIDE SEQUENCE [LARGE SCALE GENOMIC DNA]</scope>
    <source>
        <strain evidence="2">DYQJB</strain>
        <tissue evidence="2">Leaf</tissue>
    </source>
</reference>
<dbReference type="Proteomes" id="UP001603857">
    <property type="component" value="Unassembled WGS sequence"/>
</dbReference>
<dbReference type="EMBL" id="JBGMDY010000006">
    <property type="protein sequence ID" value="KAL2330819.1"/>
    <property type="molecule type" value="Genomic_DNA"/>
</dbReference>
<organism evidence="2 3">
    <name type="scientific">Flemingia macrophylla</name>
    <dbReference type="NCBI Taxonomy" id="520843"/>
    <lineage>
        <taxon>Eukaryota</taxon>
        <taxon>Viridiplantae</taxon>
        <taxon>Streptophyta</taxon>
        <taxon>Embryophyta</taxon>
        <taxon>Tracheophyta</taxon>
        <taxon>Spermatophyta</taxon>
        <taxon>Magnoliopsida</taxon>
        <taxon>eudicotyledons</taxon>
        <taxon>Gunneridae</taxon>
        <taxon>Pentapetalae</taxon>
        <taxon>rosids</taxon>
        <taxon>fabids</taxon>
        <taxon>Fabales</taxon>
        <taxon>Fabaceae</taxon>
        <taxon>Papilionoideae</taxon>
        <taxon>50 kb inversion clade</taxon>
        <taxon>NPAAA clade</taxon>
        <taxon>indigoferoid/millettioid clade</taxon>
        <taxon>Phaseoleae</taxon>
        <taxon>Flemingia</taxon>
    </lineage>
</organism>
<gene>
    <name evidence="2" type="ORF">Fmac_018400</name>
</gene>
<accession>A0ABD1M4W0</accession>
<feature type="region of interest" description="Disordered" evidence="1">
    <location>
        <begin position="1"/>
        <end position="22"/>
    </location>
</feature>
<keyword evidence="3" id="KW-1185">Reference proteome</keyword>
<protein>
    <submittedName>
        <fullName evidence="2">Uncharacterized protein</fullName>
    </submittedName>
</protein>
<dbReference type="InterPro" id="IPR044718">
    <property type="entry name" value="HOS1"/>
</dbReference>
<dbReference type="PANTHER" id="PTHR47358">
    <property type="entry name" value="E3 UBIQUITIN-PROTEIN LIGASE HOS1"/>
    <property type="match status" value="1"/>
</dbReference>
<dbReference type="AlphaFoldDB" id="A0ABD1M4W0"/>
<evidence type="ECO:0000313" key="2">
    <source>
        <dbReference type="EMBL" id="KAL2330819.1"/>
    </source>
</evidence>
<sequence length="219" mass="24465">MTTTFSTTATASGPSPLPSPLPLTPTVVNCEFRDNRTRELDSWPALPDEVKECSKIVACFLACAGVRYHYDDFCRISYLYEQEVECEWRVFCLYLFSFDCLFKLYVSSFYNNSLILLGEKDGASFLGSNPDQMLGYYPFRNLRAAADLLFLHGGSDMVIAKQAIEACRLLPEITGPTSHPKIAEVLLERGSPDTTLMVLRWAGVMEKLGGPDAIIAMEF</sequence>
<evidence type="ECO:0000256" key="1">
    <source>
        <dbReference type="SAM" id="MobiDB-lite"/>
    </source>
</evidence>
<comment type="caution">
    <text evidence="2">The sequence shown here is derived from an EMBL/GenBank/DDBJ whole genome shotgun (WGS) entry which is preliminary data.</text>
</comment>
<name>A0ABD1M4W0_9FABA</name>
<evidence type="ECO:0000313" key="3">
    <source>
        <dbReference type="Proteomes" id="UP001603857"/>
    </source>
</evidence>
<dbReference type="PANTHER" id="PTHR47358:SF2">
    <property type="entry name" value="E3 UBIQUITIN-PROTEIN LIGASE HOS1"/>
    <property type="match status" value="1"/>
</dbReference>
<proteinExistence type="predicted"/>